<feature type="domain" description="RRM" evidence="5">
    <location>
        <begin position="40"/>
        <end position="116"/>
    </location>
</feature>
<comment type="subcellular location">
    <subcellularLocation>
        <location evidence="1">Nucleus</location>
    </subcellularLocation>
</comment>
<dbReference type="SUPFAM" id="SSF54928">
    <property type="entry name" value="RNA-binding domain, RBD"/>
    <property type="match status" value="1"/>
</dbReference>
<dbReference type="InterPro" id="IPR051738">
    <property type="entry name" value="SAF_Modulators"/>
</dbReference>
<feature type="non-terminal residue" evidence="6">
    <location>
        <position position="1"/>
    </location>
</feature>
<dbReference type="PROSITE" id="PS50102">
    <property type="entry name" value="RRM"/>
    <property type="match status" value="1"/>
</dbReference>
<dbReference type="GO" id="GO:0005634">
    <property type="term" value="C:nucleus"/>
    <property type="evidence" value="ECO:0007669"/>
    <property type="project" value="UniProtKB-SubCell"/>
</dbReference>
<gene>
    <name evidence="6" type="ORF">ANCDUO_14085</name>
</gene>
<dbReference type="GO" id="GO:0043565">
    <property type="term" value="F:sequence-specific DNA binding"/>
    <property type="evidence" value="ECO:0007669"/>
    <property type="project" value="TreeGrafter"/>
</dbReference>
<feature type="compositionally biased region" description="Basic and acidic residues" evidence="4">
    <location>
        <begin position="242"/>
        <end position="260"/>
    </location>
</feature>
<proteinExistence type="predicted"/>
<dbReference type="PANTHER" id="PTHR15683:SF8">
    <property type="entry name" value="SCAFFOLD ATTACHMENT FACTOR B, ISOFORM B"/>
    <property type="match status" value="1"/>
</dbReference>
<feature type="region of interest" description="Disordered" evidence="4">
    <location>
        <begin position="282"/>
        <end position="348"/>
    </location>
</feature>
<keyword evidence="2" id="KW-0539">Nucleus</keyword>
<feature type="compositionally biased region" description="Low complexity" evidence="4">
    <location>
        <begin position="1"/>
        <end position="19"/>
    </location>
</feature>
<evidence type="ECO:0000313" key="6">
    <source>
        <dbReference type="EMBL" id="KIH55752.1"/>
    </source>
</evidence>
<evidence type="ECO:0000259" key="5">
    <source>
        <dbReference type="PROSITE" id="PS50102"/>
    </source>
</evidence>
<feature type="region of interest" description="Disordered" evidence="4">
    <location>
        <begin position="1"/>
        <end position="21"/>
    </location>
</feature>
<dbReference type="SMART" id="SM00360">
    <property type="entry name" value="RRM"/>
    <property type="match status" value="1"/>
</dbReference>
<dbReference type="GO" id="GO:0003723">
    <property type="term" value="F:RNA binding"/>
    <property type="evidence" value="ECO:0007669"/>
    <property type="project" value="UniProtKB-UniRule"/>
</dbReference>
<dbReference type="PANTHER" id="PTHR15683">
    <property type="entry name" value="SCAFFOLD ATTACHMENT FACTOR B-RELATED"/>
    <property type="match status" value="1"/>
</dbReference>
<dbReference type="Pfam" id="PF00076">
    <property type="entry name" value="RRM_1"/>
    <property type="match status" value="1"/>
</dbReference>
<dbReference type="GO" id="GO:0050684">
    <property type="term" value="P:regulation of mRNA processing"/>
    <property type="evidence" value="ECO:0007669"/>
    <property type="project" value="TreeGrafter"/>
</dbReference>
<protein>
    <recommendedName>
        <fullName evidence="5">RRM domain-containing protein</fullName>
    </recommendedName>
</protein>
<organism evidence="6 7">
    <name type="scientific">Ancylostoma duodenale</name>
    <dbReference type="NCBI Taxonomy" id="51022"/>
    <lineage>
        <taxon>Eukaryota</taxon>
        <taxon>Metazoa</taxon>
        <taxon>Ecdysozoa</taxon>
        <taxon>Nematoda</taxon>
        <taxon>Chromadorea</taxon>
        <taxon>Rhabditida</taxon>
        <taxon>Rhabditina</taxon>
        <taxon>Rhabditomorpha</taxon>
        <taxon>Strongyloidea</taxon>
        <taxon>Ancylostomatidae</taxon>
        <taxon>Ancylostomatinae</taxon>
        <taxon>Ancylostoma</taxon>
    </lineage>
</organism>
<dbReference type="GO" id="GO:0006357">
    <property type="term" value="P:regulation of transcription by RNA polymerase II"/>
    <property type="evidence" value="ECO:0007669"/>
    <property type="project" value="TreeGrafter"/>
</dbReference>
<dbReference type="InterPro" id="IPR012677">
    <property type="entry name" value="Nucleotide-bd_a/b_plait_sf"/>
</dbReference>
<feature type="compositionally biased region" description="Basic and acidic residues" evidence="4">
    <location>
        <begin position="310"/>
        <end position="319"/>
    </location>
</feature>
<sequence>VANAATSTEASTNTPTAPENTDALYVSASPANNNDDFVARSLWITGLTRDTKAIDLKKICKEFGKFIRAKVFEKQRSLACFGFVTMGDVAAAEKAIAALDAKQINGAVVSVRKADTLDTATLQMLTSAKTVRNDDPRVVNVTISNVNANSTIKKEDSKNSRPSRSFPLLPPRQHSHRTVSNVSACRRDSPPKVSSTHCRKPERSERSSFVAPPNPSRVSEQTSARAKKRRSNETLYLPSNRMTREEEALKKEREQLERDRRDLEEHRRKVELLITLQQQKLERASSPFASPHCSRHRSRSQHGQHRPQSKVRDRNRRDGLYSSHRYPTPIDRRISRSPPPLGDRYDGEWEAKERSSEALIMRSCDINTAVLRSLKNARGLTSRRACPRSRLSAIVLQFVRNILGMKARITRQKIGQDRLGALLQARLLDRAGLSIDVATITYIRKLLTKVLMDKPVRCEFTLPQVDSRPVLNRDCASLANYRPERYNTTSSSSVL</sequence>
<keyword evidence="7" id="KW-1185">Reference proteome</keyword>
<keyword evidence="3" id="KW-0694">RNA-binding</keyword>
<evidence type="ECO:0000256" key="2">
    <source>
        <dbReference type="ARBA" id="ARBA00023242"/>
    </source>
</evidence>
<dbReference type="Gene3D" id="3.30.70.330">
    <property type="match status" value="1"/>
</dbReference>
<name>A0A0C2D142_9BILA</name>
<dbReference type="AlphaFoldDB" id="A0A0C2D142"/>
<evidence type="ECO:0000256" key="3">
    <source>
        <dbReference type="PROSITE-ProRule" id="PRU00176"/>
    </source>
</evidence>
<dbReference type="OrthoDB" id="6159259at2759"/>
<feature type="region of interest" description="Disordered" evidence="4">
    <location>
        <begin position="150"/>
        <end position="260"/>
    </location>
</feature>
<evidence type="ECO:0000256" key="1">
    <source>
        <dbReference type="ARBA" id="ARBA00004123"/>
    </source>
</evidence>
<dbReference type="InterPro" id="IPR035979">
    <property type="entry name" value="RBD_domain_sf"/>
</dbReference>
<reference evidence="6 7" key="1">
    <citation type="submission" date="2013-12" db="EMBL/GenBank/DDBJ databases">
        <title>Draft genome of the parsitic nematode Ancylostoma duodenale.</title>
        <authorList>
            <person name="Mitreva M."/>
        </authorList>
    </citation>
    <scope>NUCLEOTIDE SEQUENCE [LARGE SCALE GENOMIC DNA]</scope>
    <source>
        <strain evidence="6 7">Zhejiang</strain>
    </source>
</reference>
<evidence type="ECO:0000313" key="7">
    <source>
        <dbReference type="Proteomes" id="UP000054047"/>
    </source>
</evidence>
<dbReference type="Proteomes" id="UP000054047">
    <property type="component" value="Unassembled WGS sequence"/>
</dbReference>
<dbReference type="EMBL" id="KN736808">
    <property type="protein sequence ID" value="KIH55752.1"/>
    <property type="molecule type" value="Genomic_DNA"/>
</dbReference>
<accession>A0A0C2D142</accession>
<feature type="compositionally biased region" description="Basic residues" evidence="4">
    <location>
        <begin position="293"/>
        <end position="309"/>
    </location>
</feature>
<dbReference type="InterPro" id="IPR000504">
    <property type="entry name" value="RRM_dom"/>
</dbReference>
<evidence type="ECO:0000256" key="4">
    <source>
        <dbReference type="SAM" id="MobiDB-lite"/>
    </source>
</evidence>